<dbReference type="InterPro" id="IPR015421">
    <property type="entry name" value="PyrdxlP-dep_Trfase_major"/>
</dbReference>
<dbReference type="Gene3D" id="3.40.640.10">
    <property type="entry name" value="Type I PLP-dependent aspartate aminotransferase-like (Major domain)"/>
    <property type="match status" value="1"/>
</dbReference>
<evidence type="ECO:0000256" key="3">
    <source>
        <dbReference type="RuleBase" id="RU003560"/>
    </source>
</evidence>
<dbReference type="InterPro" id="IPR049704">
    <property type="entry name" value="Aminotrans_3_PPA_site"/>
</dbReference>
<dbReference type="PANTHER" id="PTHR43094:SF1">
    <property type="entry name" value="AMINOTRANSFERASE CLASS-III"/>
    <property type="match status" value="1"/>
</dbReference>
<dbReference type="CDD" id="cd00610">
    <property type="entry name" value="OAT_like"/>
    <property type="match status" value="1"/>
</dbReference>
<accession>A0ABT0XJX9</accession>
<dbReference type="GO" id="GO:0008483">
    <property type="term" value="F:transaminase activity"/>
    <property type="evidence" value="ECO:0007669"/>
    <property type="project" value="UniProtKB-KW"/>
</dbReference>
<organism evidence="4 5">
    <name type="scientific">Alkalicoccobacillus plakortidis</name>
    <dbReference type="NCBI Taxonomy" id="444060"/>
    <lineage>
        <taxon>Bacteria</taxon>
        <taxon>Bacillati</taxon>
        <taxon>Bacillota</taxon>
        <taxon>Bacilli</taxon>
        <taxon>Bacillales</taxon>
        <taxon>Bacillaceae</taxon>
        <taxon>Alkalicoccobacillus</taxon>
    </lineage>
</organism>
<keyword evidence="4" id="KW-0032">Aminotransferase</keyword>
<dbReference type="SUPFAM" id="SSF53383">
    <property type="entry name" value="PLP-dependent transferases"/>
    <property type="match status" value="1"/>
</dbReference>
<dbReference type="PROSITE" id="PS00600">
    <property type="entry name" value="AA_TRANSFER_CLASS_3"/>
    <property type="match status" value="1"/>
</dbReference>
<dbReference type="InterPro" id="IPR005814">
    <property type="entry name" value="Aminotrans_3"/>
</dbReference>
<reference evidence="4" key="1">
    <citation type="submission" date="2022-06" db="EMBL/GenBank/DDBJ databases">
        <title>Alkalicoccobacillus porphyridii sp. nov., isolated from a marine red alga, Porphyridium purpureum and reclassification of Shouchella plakortidis and Shouchella gibsonii as Alkalicoccobacillus plakortidis comb. nov. and Alkalicoccobacillus gibsonii comb. nov.</title>
        <authorList>
            <person name="Kim K.H."/>
            <person name="Lee J.K."/>
            <person name="Han D.M."/>
            <person name="Baek J.H."/>
            <person name="Jeon C.O."/>
        </authorList>
    </citation>
    <scope>NUCLEOTIDE SEQUENCE</scope>
    <source>
        <strain evidence="4">DSM 19153</strain>
    </source>
</reference>
<evidence type="ECO:0000313" key="4">
    <source>
        <dbReference type="EMBL" id="MCM2676205.1"/>
    </source>
</evidence>
<comment type="similarity">
    <text evidence="1 3">Belongs to the class-III pyridoxal-phosphate-dependent aminotransferase family.</text>
</comment>
<gene>
    <name evidence="4" type="ORF">NDM98_12335</name>
</gene>
<dbReference type="Gene3D" id="3.90.1150.10">
    <property type="entry name" value="Aspartate Aminotransferase, domain 1"/>
    <property type="match status" value="1"/>
</dbReference>
<evidence type="ECO:0000313" key="5">
    <source>
        <dbReference type="Proteomes" id="UP001203665"/>
    </source>
</evidence>
<dbReference type="NCBIfam" id="NF005812">
    <property type="entry name" value="PRK07678.1"/>
    <property type="match status" value="1"/>
</dbReference>
<keyword evidence="4" id="KW-0808">Transferase</keyword>
<keyword evidence="5" id="KW-1185">Reference proteome</keyword>
<dbReference type="PIRSF" id="PIRSF000521">
    <property type="entry name" value="Transaminase_4ab_Lys_Orn"/>
    <property type="match status" value="1"/>
</dbReference>
<dbReference type="EMBL" id="JAMQJY010000001">
    <property type="protein sequence ID" value="MCM2676205.1"/>
    <property type="molecule type" value="Genomic_DNA"/>
</dbReference>
<dbReference type="InterPro" id="IPR015422">
    <property type="entry name" value="PyrdxlP-dep_Trfase_small"/>
</dbReference>
<dbReference type="Pfam" id="PF00202">
    <property type="entry name" value="Aminotran_3"/>
    <property type="match status" value="1"/>
</dbReference>
<evidence type="ECO:0000256" key="2">
    <source>
        <dbReference type="ARBA" id="ARBA00022898"/>
    </source>
</evidence>
<dbReference type="Proteomes" id="UP001203665">
    <property type="component" value="Unassembled WGS sequence"/>
</dbReference>
<proteinExistence type="inferred from homology"/>
<evidence type="ECO:0000256" key="1">
    <source>
        <dbReference type="ARBA" id="ARBA00008954"/>
    </source>
</evidence>
<dbReference type="PANTHER" id="PTHR43094">
    <property type="entry name" value="AMINOTRANSFERASE"/>
    <property type="match status" value="1"/>
</dbReference>
<keyword evidence="2 3" id="KW-0663">Pyridoxal phosphate</keyword>
<dbReference type="InterPro" id="IPR015424">
    <property type="entry name" value="PyrdxlP-dep_Trfase"/>
</dbReference>
<sequence length="450" mass="49680">MNTPANKTIEDKDQSYLWHAVHRYHPDALPFIADKGDGSWFTDTNGNRFMDGVSGLWCLNLGHGQTEMIEAATKQMSELAYFPLSFGHKPAIALAEKLDQLLGGYRTFFANGGSDANETAFKIARQHHKQTGHPEKYKIISRYRAYHGNSLGALSATAQANRKMKYDPVAPGFLHVPPPYAYRSSFGDSQRDDELAANYLEQTILWEGPESVAAFIMEPIISGGGVLYPQTSLYYDRVREICDKYNVLLILDEVVSGFGRTGKMFGYMHAENFKPDIITLAKGLTSGYLPLGATCVKQSIYESFKEGSDDHHFRHISTYGGHPASCAVALKAIEILEREKIVDRVEELGETVLGELKQLTENEWVGDVRGIGFLYGIELVIDKESKKPASDATMKSIVAACQAKGLIIGKNSDTIPDGGNVLIIAPPLTSTEQDLRFLVKTVAEVINSMT</sequence>
<name>A0ABT0XJX9_9BACI</name>
<dbReference type="RefSeq" id="WP_251609133.1">
    <property type="nucleotide sequence ID" value="NZ_JAMQJY010000001.1"/>
</dbReference>
<protein>
    <submittedName>
        <fullName evidence="4">Aminotransferase</fullName>
    </submittedName>
</protein>
<comment type="caution">
    <text evidence="4">The sequence shown here is derived from an EMBL/GenBank/DDBJ whole genome shotgun (WGS) entry which is preliminary data.</text>
</comment>